<feature type="transmembrane region" description="Helical" evidence="1">
    <location>
        <begin position="21"/>
        <end position="51"/>
    </location>
</feature>
<keyword evidence="3" id="KW-1185">Reference proteome</keyword>
<keyword evidence="1" id="KW-0812">Transmembrane</keyword>
<dbReference type="Proteomes" id="UP000239866">
    <property type="component" value="Unassembled WGS sequence"/>
</dbReference>
<gene>
    <name evidence="2" type="ORF">C7H09_18555</name>
</gene>
<reference evidence="2 3" key="1">
    <citation type="submission" date="2018-03" db="EMBL/GenBank/DDBJ databases">
        <title>Marinobacter brunus sp. nov., a marine bacterium of Gamma-proteobacteria isolated from the surface seawater of the South China Sea.</title>
        <authorList>
            <person name="Cheng H."/>
            <person name="Wu Y.-H."/>
            <person name="Xamxidin M."/>
            <person name="Xu X.-W."/>
        </authorList>
    </citation>
    <scope>NUCLEOTIDE SEQUENCE [LARGE SCALE GENOMIC DNA]</scope>
    <source>
        <strain evidence="2 3">NH169-3</strain>
    </source>
</reference>
<keyword evidence="1" id="KW-0472">Membrane</keyword>
<dbReference type="EMBL" id="PXNP01000110">
    <property type="protein sequence ID" value="PSF04609.1"/>
    <property type="molecule type" value="Genomic_DNA"/>
</dbReference>
<keyword evidence="1" id="KW-1133">Transmembrane helix</keyword>
<organism evidence="2 3">
    <name type="scientific">Marinobacter fuscus</name>
    <dbReference type="NCBI Taxonomy" id="2109942"/>
    <lineage>
        <taxon>Bacteria</taxon>
        <taxon>Pseudomonadati</taxon>
        <taxon>Pseudomonadota</taxon>
        <taxon>Gammaproteobacteria</taxon>
        <taxon>Pseudomonadales</taxon>
        <taxon>Marinobacteraceae</taxon>
        <taxon>Marinobacter</taxon>
    </lineage>
</organism>
<evidence type="ECO:0000256" key="1">
    <source>
        <dbReference type="SAM" id="Phobius"/>
    </source>
</evidence>
<dbReference type="AlphaFoldDB" id="A0A2T1K382"/>
<dbReference type="RefSeq" id="WP_106765551.1">
    <property type="nucleotide sequence ID" value="NZ_PXNP01000110.1"/>
</dbReference>
<evidence type="ECO:0000313" key="3">
    <source>
        <dbReference type="Proteomes" id="UP000239866"/>
    </source>
</evidence>
<evidence type="ECO:0008006" key="4">
    <source>
        <dbReference type="Google" id="ProtNLM"/>
    </source>
</evidence>
<comment type="caution">
    <text evidence="2">The sequence shown here is derived from an EMBL/GenBank/DDBJ whole genome shotgun (WGS) entry which is preliminary data.</text>
</comment>
<accession>A0A2T1K382</accession>
<proteinExistence type="predicted"/>
<sequence>MARKVLHRLWHWVHETDKLQHILASLALVQVGVLWMDGWLAALVAFAVGWIKETGDYLFRNGFSWGDILANAVGVAMGLLLVSPWL</sequence>
<name>A0A2T1K382_9GAMM</name>
<feature type="transmembrane region" description="Helical" evidence="1">
    <location>
        <begin position="63"/>
        <end position="82"/>
    </location>
</feature>
<dbReference type="OrthoDB" id="9762978at2"/>
<protein>
    <recommendedName>
        <fullName evidence="4">VanZ-like domain-containing protein</fullName>
    </recommendedName>
</protein>
<evidence type="ECO:0000313" key="2">
    <source>
        <dbReference type="EMBL" id="PSF04609.1"/>
    </source>
</evidence>